<reference evidence="5 6" key="1">
    <citation type="journal article" date="2016" name="Mol. Biol. Evol.">
        <title>Genome-Wide Survey of Gut Fungi (Harpellales) Reveals the First Horizontally Transferred Ubiquitin Gene from a Mosquito Host.</title>
        <authorList>
            <person name="Wang Y."/>
            <person name="White M.M."/>
            <person name="Kvist S."/>
            <person name="Moncalvo J.M."/>
        </authorList>
    </citation>
    <scope>NUCLEOTIDE SEQUENCE [LARGE SCALE GENOMIC DNA]</scope>
    <source>
        <strain evidence="5 6">ALG-7-W6</strain>
    </source>
</reference>
<dbReference type="Proteomes" id="UP000187455">
    <property type="component" value="Unassembled WGS sequence"/>
</dbReference>
<dbReference type="InterPro" id="IPR018936">
    <property type="entry name" value="PI3/4_kinase_CS"/>
</dbReference>
<dbReference type="GO" id="GO:0016020">
    <property type="term" value="C:membrane"/>
    <property type="evidence" value="ECO:0007669"/>
    <property type="project" value="TreeGrafter"/>
</dbReference>
<proteinExistence type="predicted"/>
<feature type="compositionally biased region" description="Low complexity" evidence="3">
    <location>
        <begin position="25"/>
        <end position="37"/>
    </location>
</feature>
<feature type="compositionally biased region" description="Polar residues" evidence="3">
    <location>
        <begin position="698"/>
        <end position="727"/>
    </location>
</feature>
<dbReference type="InterPro" id="IPR016024">
    <property type="entry name" value="ARM-type_fold"/>
</dbReference>
<dbReference type="Gene3D" id="1.10.1070.11">
    <property type="entry name" value="Phosphatidylinositol 3-/4-kinase, catalytic domain"/>
    <property type="match status" value="1"/>
</dbReference>
<dbReference type="GO" id="GO:0004430">
    <property type="term" value="F:1-phosphatidylinositol 4-kinase activity"/>
    <property type="evidence" value="ECO:0007669"/>
    <property type="project" value="TreeGrafter"/>
</dbReference>
<dbReference type="PANTHER" id="PTHR10048:SF22">
    <property type="entry name" value="PHOSPHATIDYLINOSITOL 4-KINASE BETA"/>
    <property type="match status" value="1"/>
</dbReference>
<dbReference type="PANTHER" id="PTHR10048">
    <property type="entry name" value="PHOSPHATIDYLINOSITOL KINASE"/>
    <property type="match status" value="1"/>
</dbReference>
<feature type="compositionally biased region" description="Low complexity" evidence="3">
    <location>
        <begin position="1055"/>
        <end position="1066"/>
    </location>
</feature>
<dbReference type="SUPFAM" id="SSF48371">
    <property type="entry name" value="ARM repeat"/>
    <property type="match status" value="1"/>
</dbReference>
<dbReference type="InterPro" id="IPR015433">
    <property type="entry name" value="PI3/4_kinase"/>
</dbReference>
<name>A0A1R0GZI4_9FUNG</name>
<dbReference type="SMART" id="SM00146">
    <property type="entry name" value="PI3Kc"/>
    <property type="match status" value="1"/>
</dbReference>
<keyword evidence="1" id="KW-0808">Transferase</keyword>
<evidence type="ECO:0000256" key="2">
    <source>
        <dbReference type="ARBA" id="ARBA00022777"/>
    </source>
</evidence>
<protein>
    <submittedName>
        <fullName evidence="5">Phosphatidylinositol 4-kinase pik1</fullName>
    </submittedName>
</protein>
<dbReference type="InterPro" id="IPR011009">
    <property type="entry name" value="Kinase-like_dom_sf"/>
</dbReference>
<dbReference type="EMBL" id="LSSL01001668">
    <property type="protein sequence ID" value="OLY82300.1"/>
    <property type="molecule type" value="Genomic_DNA"/>
</dbReference>
<feature type="region of interest" description="Disordered" evidence="3">
    <location>
        <begin position="698"/>
        <end position="751"/>
    </location>
</feature>
<feature type="region of interest" description="Disordered" evidence="3">
    <location>
        <begin position="1037"/>
        <end position="1066"/>
    </location>
</feature>
<feature type="non-terminal residue" evidence="5">
    <location>
        <position position="1100"/>
    </location>
</feature>
<evidence type="ECO:0000313" key="6">
    <source>
        <dbReference type="Proteomes" id="UP000187455"/>
    </source>
</evidence>
<feature type="compositionally biased region" description="Low complexity" evidence="3">
    <location>
        <begin position="626"/>
        <end position="645"/>
    </location>
</feature>
<feature type="region of interest" description="Disordered" evidence="3">
    <location>
        <begin position="283"/>
        <end position="341"/>
    </location>
</feature>
<feature type="compositionally biased region" description="Polar residues" evidence="3">
    <location>
        <begin position="507"/>
        <end position="518"/>
    </location>
</feature>
<evidence type="ECO:0000256" key="3">
    <source>
        <dbReference type="SAM" id="MobiDB-lite"/>
    </source>
</evidence>
<keyword evidence="2 5" id="KW-0418">Kinase</keyword>
<feature type="compositionally biased region" description="Polar residues" evidence="3">
    <location>
        <begin position="38"/>
        <end position="58"/>
    </location>
</feature>
<dbReference type="Pfam" id="PF00454">
    <property type="entry name" value="PI3_PI4_kinase"/>
    <property type="match status" value="1"/>
</dbReference>
<evidence type="ECO:0000256" key="1">
    <source>
        <dbReference type="ARBA" id="ARBA00022679"/>
    </source>
</evidence>
<feature type="compositionally biased region" description="Basic residues" evidence="3">
    <location>
        <begin position="521"/>
        <end position="530"/>
    </location>
</feature>
<feature type="region of interest" description="Disordered" evidence="3">
    <location>
        <begin position="616"/>
        <end position="653"/>
    </location>
</feature>
<keyword evidence="6" id="KW-1185">Reference proteome</keyword>
<feature type="region of interest" description="Disordered" evidence="3">
    <location>
        <begin position="580"/>
        <end position="599"/>
    </location>
</feature>
<dbReference type="Gene3D" id="3.30.1010.10">
    <property type="entry name" value="Phosphatidylinositol 3-kinase Catalytic Subunit, Chain A, domain 4"/>
    <property type="match status" value="1"/>
</dbReference>
<dbReference type="SUPFAM" id="SSF56112">
    <property type="entry name" value="Protein kinase-like (PK-like)"/>
    <property type="match status" value="1"/>
</dbReference>
<dbReference type="InterPro" id="IPR036940">
    <property type="entry name" value="PI3/4_kinase_cat_sf"/>
</dbReference>
<evidence type="ECO:0000259" key="4">
    <source>
        <dbReference type="PROSITE" id="PS50290"/>
    </source>
</evidence>
<comment type="caution">
    <text evidence="5">The sequence shown here is derived from an EMBL/GenBank/DDBJ whole genome shotgun (WGS) entry which is preliminary data.</text>
</comment>
<dbReference type="AlphaFoldDB" id="A0A1R0GZI4"/>
<sequence length="1100" mass="121005">MISNEKLNDIPPNLEPSIQTSIQFPKSPSLKSQKSLKNIQSSPNKLDSNSSPSISRNAPKSLPSSLLRLLQSDSFSLRLAIIYLYRYLHIIGVQAYICDLLLQRSVASPKFDLVSYLPQLVHLAIMNPNMSNHIEQLLIGISLRNPHICLNLYFLLLSYLADLAPFPSSPEFKRTSFLLNLFNKLVFFNNDVKLVGYPDLQFGKSAVTGIYLLHKSFSMKAKLSAIVPRIFPKIKENTIASLIGMSSIGVGVISPIIASNMQVLALVEGSHVKYSNKPESNLIPDKIVPPASDTLADQGSEPTFNISSPSLRNSDIIEQNSDQPPLLTPDQSNSRSTETAPLPKSILKRFKQFKIRDLYKSSPSLSKHQIDRLEKSSHLLNSRNSELVNARKEQQKYFSSQLKFITELLDIPKRIILVGKENRQASLEVELNVMNHFIYNNPVCCIPPLCKAHLTDKNFGNTHDVIVRIPASEAVVLNSAERAPYLLVVEVLRSFNKDDLPKPQPPSSTSGASLQSDSAHSKHRKSKSRSKQNGLNKHLPNNPAPIDKSTIISIEEIDERMKTASILLNQLNNHQKLLLKSNPSQHPKKPAPQPSKYSFSNQITSSLYKLASISAPSTFSKPPRPASSSSSDPNSKNKISSPNTSATTPPFASEWDGDRNVFKFFENLNDSNNFISLQSSTESPVDNLVSKDSISSSGTAVAATDDQTSSNPIISSAATDSQTSANPIISVAADSPSPNEPKKSTVSTQRSYSLKNTNFHVNSIKPTPSFVNDPSSQIRANLVAELMSLQEQRMRLTGGCWGYYKTNEDAQSEVSNLAGAGKGDQSAVVLGENWDDKKKRIRASSPFGNRKNWDLISVIVKEGADLRQEKLALQLIGEFHHILKPLGIYLKSYEIMVVCESGGLIETINNSVSIHSIKKVNNNVSLLNYFVKQFGTKDTETFKAAQRNFMLSLVGYSLVCFFLQLKDRHNGNILIDNLGNLIHIDFGFMLNNSPGAIGFETAPFKFTQEYLELLAGVSVGNVGHLEMKRVSSSIAEDSVADTDGVPDSNGGGTAASGSSSGPLSGQISSLTESELFKEFKQLMKEGFKAIRKNSDFIVSL</sequence>
<dbReference type="GO" id="GO:0048015">
    <property type="term" value="P:phosphatidylinositol-mediated signaling"/>
    <property type="evidence" value="ECO:0007669"/>
    <property type="project" value="TreeGrafter"/>
</dbReference>
<accession>A0A1R0GZI4</accession>
<dbReference type="PROSITE" id="PS50290">
    <property type="entry name" value="PI3_4_KINASE_3"/>
    <property type="match status" value="1"/>
</dbReference>
<organism evidence="5 6">
    <name type="scientific">Smittium mucronatum</name>
    <dbReference type="NCBI Taxonomy" id="133383"/>
    <lineage>
        <taxon>Eukaryota</taxon>
        <taxon>Fungi</taxon>
        <taxon>Fungi incertae sedis</taxon>
        <taxon>Zoopagomycota</taxon>
        <taxon>Kickxellomycotina</taxon>
        <taxon>Harpellomycetes</taxon>
        <taxon>Harpellales</taxon>
        <taxon>Legeriomycetaceae</taxon>
        <taxon>Smittium</taxon>
    </lineage>
</organism>
<dbReference type="GO" id="GO:0046854">
    <property type="term" value="P:phosphatidylinositol phosphate biosynthetic process"/>
    <property type="evidence" value="ECO:0007669"/>
    <property type="project" value="InterPro"/>
</dbReference>
<dbReference type="OrthoDB" id="10264149at2759"/>
<dbReference type="PROSITE" id="PS00915">
    <property type="entry name" value="PI3_4_KINASE_1"/>
    <property type="match status" value="1"/>
</dbReference>
<feature type="region of interest" description="Disordered" evidence="3">
    <location>
        <begin position="1"/>
        <end position="60"/>
    </location>
</feature>
<evidence type="ECO:0000313" key="5">
    <source>
        <dbReference type="EMBL" id="OLY82300.1"/>
    </source>
</evidence>
<dbReference type="STRING" id="133383.A0A1R0GZI4"/>
<dbReference type="InterPro" id="IPR000403">
    <property type="entry name" value="PI3/4_kinase_cat_dom"/>
</dbReference>
<feature type="region of interest" description="Disordered" evidence="3">
    <location>
        <begin position="498"/>
        <end position="547"/>
    </location>
</feature>
<feature type="domain" description="PI3K/PI4K catalytic" evidence="4">
    <location>
        <begin position="835"/>
        <end position="1100"/>
    </location>
</feature>
<gene>
    <name evidence="5" type="ORF">AYI68_g3582</name>
</gene>
<feature type="compositionally biased region" description="Polar residues" evidence="3">
    <location>
        <begin position="295"/>
        <end position="339"/>
    </location>
</feature>
<dbReference type="GO" id="GO:0005737">
    <property type="term" value="C:cytoplasm"/>
    <property type="evidence" value="ECO:0007669"/>
    <property type="project" value="TreeGrafter"/>
</dbReference>